<accession>A0A0A9BLV8</accession>
<reference evidence="2" key="2">
    <citation type="journal article" date="2015" name="Data Brief">
        <title>Shoot transcriptome of the giant reed, Arundo donax.</title>
        <authorList>
            <person name="Barrero R.A."/>
            <person name="Guerrero F.D."/>
            <person name="Moolhuijzen P."/>
            <person name="Goolsby J.A."/>
            <person name="Tidwell J."/>
            <person name="Bellgard S.E."/>
            <person name="Bellgard M.I."/>
        </authorList>
    </citation>
    <scope>NUCLEOTIDE SEQUENCE</scope>
    <source>
        <tissue evidence="2">Shoot tissue taken approximately 20 cm above the soil surface</tissue>
    </source>
</reference>
<dbReference type="EMBL" id="GBRH01234787">
    <property type="protein sequence ID" value="JAD63108.1"/>
    <property type="molecule type" value="Transcribed_RNA"/>
</dbReference>
<reference evidence="2" key="1">
    <citation type="submission" date="2014-09" db="EMBL/GenBank/DDBJ databases">
        <authorList>
            <person name="Magalhaes I.L.F."/>
            <person name="Oliveira U."/>
            <person name="Santos F.R."/>
            <person name="Vidigal T.H.D.A."/>
            <person name="Brescovit A.D."/>
            <person name="Santos A.J."/>
        </authorList>
    </citation>
    <scope>NUCLEOTIDE SEQUENCE</scope>
    <source>
        <tissue evidence="2">Shoot tissue taken approximately 20 cm above the soil surface</tissue>
    </source>
</reference>
<name>A0A0A9BLV8_ARUDO</name>
<sequence length="20" mass="2241">MMLSPRIYPPGAQPRSPSVR</sequence>
<evidence type="ECO:0000256" key="1">
    <source>
        <dbReference type="SAM" id="MobiDB-lite"/>
    </source>
</evidence>
<proteinExistence type="predicted"/>
<feature type="region of interest" description="Disordered" evidence="1">
    <location>
        <begin position="1"/>
        <end position="20"/>
    </location>
</feature>
<protein>
    <submittedName>
        <fullName evidence="2">Uncharacterized protein</fullName>
    </submittedName>
</protein>
<dbReference type="AlphaFoldDB" id="A0A0A9BLV8"/>
<organism evidence="2">
    <name type="scientific">Arundo donax</name>
    <name type="common">Giant reed</name>
    <name type="synonym">Donax arundinaceus</name>
    <dbReference type="NCBI Taxonomy" id="35708"/>
    <lineage>
        <taxon>Eukaryota</taxon>
        <taxon>Viridiplantae</taxon>
        <taxon>Streptophyta</taxon>
        <taxon>Embryophyta</taxon>
        <taxon>Tracheophyta</taxon>
        <taxon>Spermatophyta</taxon>
        <taxon>Magnoliopsida</taxon>
        <taxon>Liliopsida</taxon>
        <taxon>Poales</taxon>
        <taxon>Poaceae</taxon>
        <taxon>PACMAD clade</taxon>
        <taxon>Arundinoideae</taxon>
        <taxon>Arundineae</taxon>
        <taxon>Arundo</taxon>
    </lineage>
</organism>
<evidence type="ECO:0000313" key="2">
    <source>
        <dbReference type="EMBL" id="JAD63108.1"/>
    </source>
</evidence>